<dbReference type="GO" id="GO:0030170">
    <property type="term" value="F:pyridoxal phosphate binding"/>
    <property type="evidence" value="ECO:0007669"/>
    <property type="project" value="InterPro"/>
</dbReference>
<sequence length="402" mass="43112">MDLELKEIELAAKRLEPTIHRTKIESSKTFSDMTGGEIYLKFENQQKTGSFKIRGASNKIAALVERGEITSAVASSAGNHAQGVAYASHVHNIPATIVMPKSAPIAKVSATEGYGAKVVLYGDCYDDAYKKAVEIQEKEGATFLHPYDDLEVMAGQGTIGIEILEDLPTVDMVLVPAGGGGLLAGVAACIKQINPRVQIIGVQAEGAPAIYNSFKEKKHVTTDSAVTIADGIAVKIPGDKTVELINKYADDVVTVSDAEISEAILLLLERTKQVVEPAGATPLAAVLNNKVDVKGKKIACVLSGGNIDVSFIHRIIELGLVTRERKLKFKTTLLDIPGSLEHLSHILAEANANIVMVQHDRLSADLDPNEAIIHIACEVGGREHGERVIKVLEKNGYNIVME</sequence>
<dbReference type="GO" id="GO:0006565">
    <property type="term" value="P:L-serine catabolic process"/>
    <property type="evidence" value="ECO:0007669"/>
    <property type="project" value="TreeGrafter"/>
</dbReference>
<name>A0AAE3J9X8_9FIRM</name>
<dbReference type="SUPFAM" id="SSF53686">
    <property type="entry name" value="Tryptophan synthase beta subunit-like PLP-dependent enzymes"/>
    <property type="match status" value="1"/>
</dbReference>
<reference evidence="16 17" key="1">
    <citation type="submission" date="2021-10" db="EMBL/GenBank/DDBJ databases">
        <title>Anaerobic single-cell dispensing facilitates the cultivation of human gut bacteria.</title>
        <authorList>
            <person name="Afrizal A."/>
        </authorList>
    </citation>
    <scope>NUCLEOTIDE SEQUENCE [LARGE SCALE GENOMIC DNA]</scope>
    <source>
        <strain evidence="16 17">CLA-AA-H232</strain>
    </source>
</reference>
<evidence type="ECO:0000256" key="11">
    <source>
        <dbReference type="ARBA" id="ARBA00022898"/>
    </source>
</evidence>
<accession>A0AAE3J9X8</accession>
<dbReference type="InterPro" id="IPR000634">
    <property type="entry name" value="Ser/Thr_deHydtase_PyrdxlP-BS"/>
</dbReference>
<comment type="cofactor">
    <cofactor evidence="2">
        <name>pyridoxal 5'-phosphate</name>
        <dbReference type="ChEBI" id="CHEBI:597326"/>
    </cofactor>
</comment>
<comment type="caution">
    <text evidence="16">The sequence shown here is derived from an EMBL/GenBank/DDBJ whole genome shotgun (WGS) entry which is preliminary data.</text>
</comment>
<dbReference type="EMBL" id="JAJEQM010000011">
    <property type="protein sequence ID" value="MCC2210891.1"/>
    <property type="molecule type" value="Genomic_DNA"/>
</dbReference>
<comment type="pathway">
    <text evidence="4">Amino-acid degradation; L-threonine degradation via propanoate pathway; propanoate from L-threonine: step 1/4.</text>
</comment>
<dbReference type="PANTHER" id="PTHR48078:SF6">
    <property type="entry name" value="L-THREONINE DEHYDRATASE CATABOLIC TDCB"/>
    <property type="match status" value="1"/>
</dbReference>
<dbReference type="FunFam" id="3.40.50.1100:FF:000005">
    <property type="entry name" value="Threonine dehydratase catabolic"/>
    <property type="match status" value="1"/>
</dbReference>
<dbReference type="InterPro" id="IPR050147">
    <property type="entry name" value="Ser/Thr_Dehydratase"/>
</dbReference>
<evidence type="ECO:0000313" key="16">
    <source>
        <dbReference type="EMBL" id="MCC2210891.1"/>
    </source>
</evidence>
<keyword evidence="10" id="KW-0100">Branched-chain amino acid biosynthesis</keyword>
<evidence type="ECO:0000256" key="5">
    <source>
        <dbReference type="ARBA" id="ARBA00010869"/>
    </source>
</evidence>
<dbReference type="Proteomes" id="UP001198242">
    <property type="component" value="Unassembled WGS sequence"/>
</dbReference>
<dbReference type="NCBIfam" id="TIGR01127">
    <property type="entry name" value="ilvA_1Cterm"/>
    <property type="match status" value="1"/>
</dbReference>
<keyword evidence="12 16" id="KW-0456">Lyase</keyword>
<comment type="similarity">
    <text evidence="5">Belongs to the serine/threonine dehydratase family.</text>
</comment>
<comment type="catalytic activity">
    <reaction evidence="1">
        <text>L-threonine = 2-oxobutanoate + NH4(+)</text>
        <dbReference type="Rhea" id="RHEA:22108"/>
        <dbReference type="ChEBI" id="CHEBI:16763"/>
        <dbReference type="ChEBI" id="CHEBI:28938"/>
        <dbReference type="ChEBI" id="CHEBI:57926"/>
        <dbReference type="EC" id="4.3.1.19"/>
    </reaction>
</comment>
<evidence type="ECO:0000256" key="3">
    <source>
        <dbReference type="ARBA" id="ARBA00004810"/>
    </source>
</evidence>
<keyword evidence="10" id="KW-0028">Amino-acid biosynthesis</keyword>
<dbReference type="GO" id="GO:0003941">
    <property type="term" value="F:L-serine ammonia-lyase activity"/>
    <property type="evidence" value="ECO:0007669"/>
    <property type="project" value="TreeGrafter"/>
</dbReference>
<dbReference type="SUPFAM" id="SSF55021">
    <property type="entry name" value="ACT-like"/>
    <property type="match status" value="1"/>
</dbReference>
<dbReference type="GO" id="GO:0004794">
    <property type="term" value="F:threonine deaminase activity"/>
    <property type="evidence" value="ECO:0007669"/>
    <property type="project" value="UniProtKB-EC"/>
</dbReference>
<dbReference type="Pfam" id="PF00291">
    <property type="entry name" value="PALP"/>
    <property type="match status" value="1"/>
</dbReference>
<comment type="pathway">
    <text evidence="3">Amino-acid biosynthesis; L-isoleucine biosynthesis; 2-oxobutanoate from L-threonine: step 1/1.</text>
</comment>
<evidence type="ECO:0000256" key="13">
    <source>
        <dbReference type="ARBA" id="ARBA00025527"/>
    </source>
</evidence>
<dbReference type="GO" id="GO:0006567">
    <property type="term" value="P:L-threonine catabolic process"/>
    <property type="evidence" value="ECO:0007669"/>
    <property type="project" value="InterPro"/>
</dbReference>
<dbReference type="GO" id="GO:0009097">
    <property type="term" value="P:isoleucine biosynthetic process"/>
    <property type="evidence" value="ECO:0007669"/>
    <property type="project" value="UniProtKB-KW"/>
</dbReference>
<keyword evidence="9" id="KW-0021">Allosteric enzyme</keyword>
<dbReference type="AlphaFoldDB" id="A0AAE3J9X8"/>
<evidence type="ECO:0000256" key="4">
    <source>
        <dbReference type="ARBA" id="ARBA00004958"/>
    </source>
</evidence>
<dbReference type="InterPro" id="IPR036052">
    <property type="entry name" value="TrpB-like_PALP_sf"/>
</dbReference>
<dbReference type="PANTHER" id="PTHR48078">
    <property type="entry name" value="THREONINE DEHYDRATASE, MITOCHONDRIAL-RELATED"/>
    <property type="match status" value="1"/>
</dbReference>
<evidence type="ECO:0000256" key="7">
    <source>
        <dbReference type="ARBA" id="ARBA00012096"/>
    </source>
</evidence>
<evidence type="ECO:0000256" key="9">
    <source>
        <dbReference type="ARBA" id="ARBA00022533"/>
    </source>
</evidence>
<evidence type="ECO:0000256" key="14">
    <source>
        <dbReference type="ARBA" id="ARBA00031427"/>
    </source>
</evidence>
<gene>
    <name evidence="16" type="primary">ilvA</name>
    <name evidence="16" type="ORF">LKE05_08845</name>
</gene>
<dbReference type="EC" id="4.3.1.19" evidence="7"/>
<evidence type="ECO:0000256" key="2">
    <source>
        <dbReference type="ARBA" id="ARBA00001933"/>
    </source>
</evidence>
<protein>
    <recommendedName>
        <fullName evidence="8">L-threonine dehydratase catabolic TdcB</fullName>
        <ecNumber evidence="7">4.3.1.19</ecNumber>
    </recommendedName>
    <alternativeName>
        <fullName evidence="14">Threonine deaminase</fullName>
    </alternativeName>
</protein>
<dbReference type="RefSeq" id="WP_308456575.1">
    <property type="nucleotide sequence ID" value="NZ_JAJEQM010000011.1"/>
</dbReference>
<evidence type="ECO:0000313" key="17">
    <source>
        <dbReference type="Proteomes" id="UP001198242"/>
    </source>
</evidence>
<evidence type="ECO:0000256" key="6">
    <source>
        <dbReference type="ARBA" id="ARBA00011447"/>
    </source>
</evidence>
<dbReference type="InterPro" id="IPR001926">
    <property type="entry name" value="TrpB-like_PALP"/>
</dbReference>
<keyword evidence="10" id="KW-0412">Isoleucine biosynthesis</keyword>
<dbReference type="CDD" id="cd04886">
    <property type="entry name" value="ACT_ThrD-II-like"/>
    <property type="match status" value="1"/>
</dbReference>
<feature type="domain" description="Tryptophan synthase beta chain-like PALP" evidence="15">
    <location>
        <begin position="16"/>
        <end position="304"/>
    </location>
</feature>
<proteinExistence type="inferred from homology"/>
<evidence type="ECO:0000256" key="12">
    <source>
        <dbReference type="ARBA" id="ARBA00023239"/>
    </source>
</evidence>
<organism evidence="16 17">
    <name type="scientific">Hominilimicola fabiformis</name>
    <dbReference type="NCBI Taxonomy" id="2885356"/>
    <lineage>
        <taxon>Bacteria</taxon>
        <taxon>Bacillati</taxon>
        <taxon>Bacillota</taxon>
        <taxon>Clostridia</taxon>
        <taxon>Eubacteriales</taxon>
        <taxon>Oscillospiraceae</taxon>
        <taxon>Hominilimicola</taxon>
    </lineage>
</organism>
<dbReference type="CDD" id="cd01562">
    <property type="entry name" value="Thr-dehyd"/>
    <property type="match status" value="1"/>
</dbReference>
<dbReference type="InterPro" id="IPR044561">
    <property type="entry name" value="ACT_ThrD-II-like"/>
</dbReference>
<evidence type="ECO:0000256" key="1">
    <source>
        <dbReference type="ARBA" id="ARBA00001274"/>
    </source>
</evidence>
<keyword evidence="11" id="KW-0663">Pyridoxal phosphate</keyword>
<comment type="function">
    <text evidence="13">Catalyzes the anaerobic formation of alpha-ketobutyrate and ammonia from threonine in a two-step reaction. The first step involved a dehydration of threonine and a production of enamine intermediates (aminocrotonate), which tautomerizes to its imine form (iminobutyrate). Both intermediates are unstable and short-lived. The second step is the nonenzymatic hydrolysis of the enamine/imine intermediates to form 2-ketobutyrate and free ammonia. In the low water environment of the cell, the second step is accelerated by RidA.</text>
</comment>
<evidence type="ECO:0000259" key="15">
    <source>
        <dbReference type="Pfam" id="PF00291"/>
    </source>
</evidence>
<dbReference type="InterPro" id="IPR005789">
    <property type="entry name" value="Thr_deHydtase_catblc"/>
</dbReference>
<evidence type="ECO:0000256" key="10">
    <source>
        <dbReference type="ARBA" id="ARBA00022624"/>
    </source>
</evidence>
<dbReference type="InterPro" id="IPR045865">
    <property type="entry name" value="ACT-like_dom_sf"/>
</dbReference>
<evidence type="ECO:0000256" key="8">
    <source>
        <dbReference type="ARBA" id="ARBA00022248"/>
    </source>
</evidence>
<comment type="subunit">
    <text evidence="6">In the native structure, TdcB is in a dimeric form, whereas in the TdcB-AMP complex, it exists in a tetrameric form (dimer of dimers).</text>
</comment>
<dbReference type="Gene3D" id="3.40.50.1100">
    <property type="match status" value="2"/>
</dbReference>
<keyword evidence="17" id="KW-1185">Reference proteome</keyword>
<dbReference type="FunFam" id="3.40.50.1100:FF:000007">
    <property type="entry name" value="L-threonine dehydratase catabolic TdcB"/>
    <property type="match status" value="1"/>
</dbReference>
<dbReference type="PROSITE" id="PS00165">
    <property type="entry name" value="DEHYDRATASE_SER_THR"/>
    <property type="match status" value="1"/>
</dbReference>